<dbReference type="AlphaFoldDB" id="B8D638"/>
<dbReference type="STRING" id="490899.DKAM_1243"/>
<evidence type="ECO:0000259" key="14">
    <source>
        <dbReference type="Pfam" id="PF00224"/>
    </source>
</evidence>
<comment type="pathway">
    <text evidence="1 13">Carbohydrate degradation; glycolysis; pyruvate from D-glyceraldehyde 3-phosphate: step 5/5.</text>
</comment>
<feature type="domain" description="Pyruvate kinase C-terminal" evidence="15">
    <location>
        <begin position="371"/>
        <end position="461"/>
    </location>
</feature>
<proteinExistence type="inferred from homology"/>
<dbReference type="Gene3D" id="3.40.1380.20">
    <property type="entry name" value="Pyruvate kinase, C-terminal domain"/>
    <property type="match status" value="1"/>
</dbReference>
<keyword evidence="8" id="KW-0067">ATP-binding</keyword>
<dbReference type="SUPFAM" id="SSF52935">
    <property type="entry name" value="PK C-terminal domain-like"/>
    <property type="match status" value="1"/>
</dbReference>
<comment type="similarity">
    <text evidence="2 13">Belongs to the pyruvate kinase family.</text>
</comment>
<evidence type="ECO:0000256" key="9">
    <source>
        <dbReference type="ARBA" id="ARBA00022842"/>
    </source>
</evidence>
<evidence type="ECO:0000313" key="16">
    <source>
        <dbReference type="EMBL" id="ACL11569.1"/>
    </source>
</evidence>
<dbReference type="Pfam" id="PF00224">
    <property type="entry name" value="PK"/>
    <property type="match status" value="1"/>
</dbReference>
<dbReference type="Pfam" id="PF02887">
    <property type="entry name" value="PK_C"/>
    <property type="match status" value="1"/>
</dbReference>
<dbReference type="Gene3D" id="3.20.20.60">
    <property type="entry name" value="Phosphoenolpyruvate-binding domains"/>
    <property type="match status" value="1"/>
</dbReference>
<evidence type="ECO:0000256" key="12">
    <source>
        <dbReference type="NCBIfam" id="TIGR01064"/>
    </source>
</evidence>
<sequence length="474" mass="52684">MLGRVKIIATLGPSIRDYNVIKKMIKEGVAGFRINCAHGDENTWIEYVKLVRDASSDLGKAIPLILDTPGPQVRSGDFQEFTVKQGDNVVISSNPGNGGGEKKIIIVPAKEFYTAASTGDIILYGDGEISFRVINTGEDFVEVVVLNDGVVKPRKKVVIEGKEYPVAFPSEVDRRVFKFASDVKATFVALSYVRSLKDVELAKDVLSRHGWMPGFIAKIETRSGFINMGEIIEVVDGVIVARGDLGLHFPLEKLPLIQKEIVREAIKHGKTVIIATEILESMVNNPRPSRSDVVDLYNSVEDLVDAVLFTNETAIGKYPVEVVRWTRRIIEAAESELSRALISEYRGAIKAMNLLDKYVQGLVLLAESLGGTIVGYSKTGRMPTLVSKYRPQIKVYIGVSNRFLAEKLSIKYGLEITDMSQVIQDNLEKEYEVGVEKLVETLVKQNYLRPGDIVVETYAKPQTSIHEIRIRQII</sequence>
<protein>
    <recommendedName>
        <fullName evidence="3 12">Pyruvate kinase</fullName>
        <ecNumber evidence="3 12">2.7.1.40</ecNumber>
    </recommendedName>
</protein>
<dbReference type="InterPro" id="IPR036918">
    <property type="entry name" value="Pyrv_Knase_C_sf"/>
</dbReference>
<evidence type="ECO:0000256" key="6">
    <source>
        <dbReference type="ARBA" id="ARBA00022741"/>
    </source>
</evidence>
<keyword evidence="10 13" id="KW-0324">Glycolysis</keyword>
<dbReference type="EMBL" id="CP001140">
    <property type="protein sequence ID" value="ACL11569.1"/>
    <property type="molecule type" value="Genomic_DNA"/>
</dbReference>
<evidence type="ECO:0000256" key="1">
    <source>
        <dbReference type="ARBA" id="ARBA00004997"/>
    </source>
</evidence>
<dbReference type="InterPro" id="IPR015795">
    <property type="entry name" value="Pyrv_Knase_C"/>
</dbReference>
<dbReference type="Gene3D" id="2.40.33.10">
    <property type="entry name" value="PK beta-barrel domain-like"/>
    <property type="match status" value="1"/>
</dbReference>
<dbReference type="InterPro" id="IPR001697">
    <property type="entry name" value="Pyr_Knase"/>
</dbReference>
<reference evidence="16 17" key="1">
    <citation type="journal article" date="2009" name="J. Bacteriol.">
        <title>Complete genome sequence of the anaerobic, protein-degrading hyperthermophilic crenarchaeon Desulfurococcus kamchatkensis.</title>
        <authorList>
            <person name="Ravin N.V."/>
            <person name="Mardanov A.V."/>
            <person name="Beletsky A.V."/>
            <person name="Kublanov I.V."/>
            <person name="Kolganova T.V."/>
            <person name="Lebedinsky A.V."/>
            <person name="Chernyh N.A."/>
            <person name="Bonch-Osmolovskaya E.A."/>
            <person name="Skryabin K.G."/>
        </authorList>
    </citation>
    <scope>NUCLEOTIDE SEQUENCE [LARGE SCALE GENOMIC DNA]</scope>
    <source>
        <strain evidence="17">DSM 18924 / JCM 16383 / VKM B-2413 / 1221n</strain>
    </source>
</reference>
<dbReference type="Proteomes" id="UP000006903">
    <property type="component" value="Chromosome"/>
</dbReference>
<evidence type="ECO:0000256" key="5">
    <source>
        <dbReference type="ARBA" id="ARBA00022723"/>
    </source>
</evidence>
<dbReference type="SUPFAM" id="SSF50800">
    <property type="entry name" value="PK beta-barrel domain-like"/>
    <property type="match status" value="1"/>
</dbReference>
<evidence type="ECO:0000256" key="7">
    <source>
        <dbReference type="ARBA" id="ARBA00022777"/>
    </source>
</evidence>
<keyword evidence="9 13" id="KW-0460">Magnesium</keyword>
<keyword evidence="5" id="KW-0479">Metal-binding</keyword>
<dbReference type="InterPro" id="IPR011037">
    <property type="entry name" value="Pyrv_Knase-like_insert_dom_sf"/>
</dbReference>
<keyword evidence="6" id="KW-0547">Nucleotide-binding</keyword>
<keyword evidence="7 13" id="KW-0418">Kinase</keyword>
<dbReference type="UniPathway" id="UPA00109">
    <property type="reaction ID" value="UER00188"/>
</dbReference>
<organism evidence="16 17">
    <name type="scientific">Desulfurococcus amylolyticus (strain DSM 18924 / JCM 16383 / VKM B-2413 / 1221n)</name>
    <name type="common">Desulfurococcus kamchatkensis</name>
    <dbReference type="NCBI Taxonomy" id="490899"/>
    <lineage>
        <taxon>Archaea</taxon>
        <taxon>Thermoproteota</taxon>
        <taxon>Thermoprotei</taxon>
        <taxon>Desulfurococcales</taxon>
        <taxon>Desulfurococcaceae</taxon>
        <taxon>Desulfurococcus</taxon>
    </lineage>
</organism>
<dbReference type="InterPro" id="IPR015793">
    <property type="entry name" value="Pyrv_Knase_brl"/>
</dbReference>
<evidence type="ECO:0000256" key="11">
    <source>
        <dbReference type="ARBA" id="ARBA00023317"/>
    </source>
</evidence>
<dbReference type="GO" id="GO:0005524">
    <property type="term" value="F:ATP binding"/>
    <property type="evidence" value="ECO:0007669"/>
    <property type="project" value="UniProtKB-KW"/>
</dbReference>
<dbReference type="GeneID" id="7171312"/>
<dbReference type="NCBIfam" id="TIGR01064">
    <property type="entry name" value="pyruv_kin"/>
    <property type="match status" value="1"/>
</dbReference>
<dbReference type="InterPro" id="IPR040442">
    <property type="entry name" value="Pyrv_kinase-like_dom_sf"/>
</dbReference>
<dbReference type="GO" id="GO:0016301">
    <property type="term" value="F:kinase activity"/>
    <property type="evidence" value="ECO:0007669"/>
    <property type="project" value="UniProtKB-KW"/>
</dbReference>
<name>B8D638_DESA1</name>
<comment type="catalytic activity">
    <reaction evidence="13">
        <text>pyruvate + ATP = phosphoenolpyruvate + ADP + H(+)</text>
        <dbReference type="Rhea" id="RHEA:18157"/>
        <dbReference type="ChEBI" id="CHEBI:15361"/>
        <dbReference type="ChEBI" id="CHEBI:15378"/>
        <dbReference type="ChEBI" id="CHEBI:30616"/>
        <dbReference type="ChEBI" id="CHEBI:58702"/>
        <dbReference type="ChEBI" id="CHEBI:456216"/>
        <dbReference type="EC" id="2.7.1.40"/>
    </reaction>
</comment>
<evidence type="ECO:0000256" key="3">
    <source>
        <dbReference type="ARBA" id="ARBA00012142"/>
    </source>
</evidence>
<evidence type="ECO:0000256" key="4">
    <source>
        <dbReference type="ARBA" id="ARBA00022679"/>
    </source>
</evidence>
<dbReference type="PRINTS" id="PR01050">
    <property type="entry name" value="PYRUVTKNASE"/>
</dbReference>
<evidence type="ECO:0000256" key="13">
    <source>
        <dbReference type="RuleBase" id="RU000504"/>
    </source>
</evidence>
<accession>B8D638</accession>
<dbReference type="SUPFAM" id="SSF51621">
    <property type="entry name" value="Phosphoenolpyruvate/pyruvate domain"/>
    <property type="match status" value="1"/>
</dbReference>
<dbReference type="GO" id="GO:0030955">
    <property type="term" value="F:potassium ion binding"/>
    <property type="evidence" value="ECO:0007669"/>
    <property type="project" value="UniProtKB-UniRule"/>
</dbReference>
<feature type="domain" description="Pyruvate kinase barrel" evidence="14">
    <location>
        <begin position="4"/>
        <end position="323"/>
    </location>
</feature>
<evidence type="ECO:0000256" key="8">
    <source>
        <dbReference type="ARBA" id="ARBA00022840"/>
    </source>
</evidence>
<dbReference type="RefSeq" id="WP_012608910.1">
    <property type="nucleotide sequence ID" value="NC_011766.1"/>
</dbReference>
<evidence type="ECO:0000259" key="15">
    <source>
        <dbReference type="Pfam" id="PF02887"/>
    </source>
</evidence>
<keyword evidence="4 13" id="KW-0808">Transferase</keyword>
<dbReference type="EC" id="2.7.1.40" evidence="3 12"/>
<evidence type="ECO:0000256" key="10">
    <source>
        <dbReference type="ARBA" id="ARBA00023152"/>
    </source>
</evidence>
<dbReference type="InterPro" id="IPR015806">
    <property type="entry name" value="Pyrv_Knase_insert_dom_sf"/>
</dbReference>
<dbReference type="GO" id="GO:0000287">
    <property type="term" value="F:magnesium ion binding"/>
    <property type="evidence" value="ECO:0007669"/>
    <property type="project" value="UniProtKB-UniRule"/>
</dbReference>
<gene>
    <name evidence="16" type="ordered locus">DKAM_1243</name>
</gene>
<dbReference type="GO" id="GO:0004743">
    <property type="term" value="F:pyruvate kinase activity"/>
    <property type="evidence" value="ECO:0007669"/>
    <property type="project" value="UniProtKB-UniRule"/>
</dbReference>
<evidence type="ECO:0000313" key="17">
    <source>
        <dbReference type="Proteomes" id="UP000006903"/>
    </source>
</evidence>
<evidence type="ECO:0000256" key="2">
    <source>
        <dbReference type="ARBA" id="ARBA00008663"/>
    </source>
</evidence>
<keyword evidence="11 16" id="KW-0670">Pyruvate</keyword>
<dbReference type="InterPro" id="IPR015813">
    <property type="entry name" value="Pyrv/PenolPyrv_kinase-like_dom"/>
</dbReference>
<dbReference type="eggNOG" id="arCOG04120">
    <property type="taxonomic scope" value="Archaea"/>
</dbReference>
<dbReference type="KEGG" id="dka:DKAM_1243"/>
<dbReference type="HOGENOM" id="CLU_015439_1_1_2"/>
<dbReference type="PANTHER" id="PTHR11817">
    <property type="entry name" value="PYRUVATE KINASE"/>
    <property type="match status" value="1"/>
</dbReference>